<dbReference type="Proteomes" id="UP000034881">
    <property type="component" value="Unassembled WGS sequence"/>
</dbReference>
<dbReference type="CDD" id="cd00761">
    <property type="entry name" value="Glyco_tranf_GTA_type"/>
    <property type="match status" value="1"/>
</dbReference>
<evidence type="ECO:0000313" key="3">
    <source>
        <dbReference type="Proteomes" id="UP000034881"/>
    </source>
</evidence>
<dbReference type="InterPro" id="IPR031042">
    <property type="entry name" value="Glyco_TIGR04440"/>
</dbReference>
<proteinExistence type="predicted"/>
<dbReference type="AlphaFoldDB" id="A0A0G0TXG8"/>
<protein>
    <recommendedName>
        <fullName evidence="1">Glycosyltransferase 2-like domain-containing protein</fullName>
    </recommendedName>
</protein>
<dbReference type="SUPFAM" id="SSF53448">
    <property type="entry name" value="Nucleotide-diphospho-sugar transferases"/>
    <property type="match status" value="1"/>
</dbReference>
<dbReference type="Gene3D" id="3.90.550.10">
    <property type="entry name" value="Spore Coat Polysaccharide Biosynthesis Protein SpsA, Chain A"/>
    <property type="match status" value="1"/>
</dbReference>
<organism evidence="2 3">
    <name type="scientific">Candidatus Daviesbacteria bacterium GW2011_GWC2_40_12</name>
    <dbReference type="NCBI Taxonomy" id="1618431"/>
    <lineage>
        <taxon>Bacteria</taxon>
        <taxon>Candidatus Daviesiibacteriota</taxon>
    </lineage>
</organism>
<dbReference type="InterPro" id="IPR001173">
    <property type="entry name" value="Glyco_trans_2-like"/>
</dbReference>
<feature type="domain" description="Glycosyltransferase 2-like" evidence="1">
    <location>
        <begin position="12"/>
        <end position="125"/>
    </location>
</feature>
<dbReference type="Pfam" id="PF00535">
    <property type="entry name" value="Glycos_transf_2"/>
    <property type="match status" value="1"/>
</dbReference>
<evidence type="ECO:0000259" key="1">
    <source>
        <dbReference type="Pfam" id="PF00535"/>
    </source>
</evidence>
<dbReference type="EMBL" id="LBYB01000001">
    <property type="protein sequence ID" value="KKR42652.1"/>
    <property type="molecule type" value="Genomic_DNA"/>
</dbReference>
<dbReference type="NCBIfam" id="TIGR04440">
    <property type="entry name" value="glyco_TIGR04440"/>
    <property type="match status" value="1"/>
</dbReference>
<gene>
    <name evidence="2" type="ORF">UT77_C0001G0103</name>
</gene>
<evidence type="ECO:0000313" key="2">
    <source>
        <dbReference type="EMBL" id="KKR42652.1"/>
    </source>
</evidence>
<accession>A0A0G0TXG8</accession>
<reference evidence="2 3" key="1">
    <citation type="journal article" date="2015" name="Nature">
        <title>rRNA introns, odd ribosomes, and small enigmatic genomes across a large radiation of phyla.</title>
        <authorList>
            <person name="Brown C.T."/>
            <person name="Hug L.A."/>
            <person name="Thomas B.C."/>
            <person name="Sharon I."/>
            <person name="Castelle C.J."/>
            <person name="Singh A."/>
            <person name="Wilkins M.J."/>
            <person name="Williams K.H."/>
            <person name="Banfield J.F."/>
        </authorList>
    </citation>
    <scope>NUCLEOTIDE SEQUENCE [LARGE SCALE GENOMIC DNA]</scope>
</reference>
<dbReference type="InterPro" id="IPR029044">
    <property type="entry name" value="Nucleotide-diphossugar_trans"/>
</dbReference>
<name>A0A0G0TXG8_9BACT</name>
<comment type="caution">
    <text evidence="2">The sequence shown here is derived from an EMBL/GenBank/DDBJ whole genome shotgun (WGS) entry which is preliminary data.</text>
</comment>
<sequence length="345" mass="40341">MPKKKKISGNVTILIPTYNRHRQLKRLLDYYSNCAFPILVADSTTASFPFVKNYRNVKYFHYPNYPYAKKLPLIYKHVKTEYVLFCADDDFVIPDAIQKCLNFLEDNPDYSSAHGHYVFFENRNKENISVYPFYLASVDLDINSNRPSERVTQLLSSYMQLLYAVTKTSDIKQVFNYLAEYPEIKNDNLVEIFQAIILCINGKSKTLPIFYCAREKTPNSASTYTDDLDVICCKAKYTKQYRVWLDVIAKHLAKKERIPQTEAKEKILLAVNLYLANSFMYIPFLRISFLSIQRAVNKYSLGFAKKVYNLILPPSGKNNLKKHAFSRKDSIREFDKIQSYIYQSY</sequence>